<dbReference type="Proteomes" id="UP001177670">
    <property type="component" value="Unassembled WGS sequence"/>
</dbReference>
<name>A0AA40FMH8_9HYME</name>
<feature type="region of interest" description="Disordered" evidence="1">
    <location>
        <begin position="71"/>
        <end position="105"/>
    </location>
</feature>
<keyword evidence="3" id="KW-1185">Reference proteome</keyword>
<reference evidence="2" key="1">
    <citation type="submission" date="2021-10" db="EMBL/GenBank/DDBJ databases">
        <title>Melipona bicolor Genome sequencing and assembly.</title>
        <authorList>
            <person name="Araujo N.S."/>
            <person name="Arias M.C."/>
        </authorList>
    </citation>
    <scope>NUCLEOTIDE SEQUENCE</scope>
    <source>
        <strain evidence="2">USP_2M_L1-L4_2017</strain>
        <tissue evidence="2">Whole body</tissue>
    </source>
</reference>
<accession>A0AA40FMH8</accession>
<dbReference type="EMBL" id="JAHYIQ010000026">
    <property type="protein sequence ID" value="KAK1121635.1"/>
    <property type="molecule type" value="Genomic_DNA"/>
</dbReference>
<comment type="caution">
    <text evidence="2">The sequence shown here is derived from an EMBL/GenBank/DDBJ whole genome shotgun (WGS) entry which is preliminary data.</text>
</comment>
<evidence type="ECO:0000313" key="3">
    <source>
        <dbReference type="Proteomes" id="UP001177670"/>
    </source>
</evidence>
<dbReference type="AlphaFoldDB" id="A0AA40FMH8"/>
<organism evidence="2 3">
    <name type="scientific">Melipona bicolor</name>
    <dbReference type="NCBI Taxonomy" id="60889"/>
    <lineage>
        <taxon>Eukaryota</taxon>
        <taxon>Metazoa</taxon>
        <taxon>Ecdysozoa</taxon>
        <taxon>Arthropoda</taxon>
        <taxon>Hexapoda</taxon>
        <taxon>Insecta</taxon>
        <taxon>Pterygota</taxon>
        <taxon>Neoptera</taxon>
        <taxon>Endopterygota</taxon>
        <taxon>Hymenoptera</taxon>
        <taxon>Apocrita</taxon>
        <taxon>Aculeata</taxon>
        <taxon>Apoidea</taxon>
        <taxon>Anthophila</taxon>
        <taxon>Apidae</taxon>
        <taxon>Melipona</taxon>
    </lineage>
</organism>
<evidence type="ECO:0000313" key="2">
    <source>
        <dbReference type="EMBL" id="KAK1121635.1"/>
    </source>
</evidence>
<evidence type="ECO:0000256" key="1">
    <source>
        <dbReference type="SAM" id="MobiDB-lite"/>
    </source>
</evidence>
<protein>
    <submittedName>
        <fullName evidence="2">Uncharacterized protein</fullName>
    </submittedName>
</protein>
<proteinExistence type="predicted"/>
<feature type="compositionally biased region" description="Low complexity" evidence="1">
    <location>
        <begin position="121"/>
        <end position="139"/>
    </location>
</feature>
<sequence length="139" mass="15271">MITSETKRERVARGCTKAHEISCEHKEDWLSCVARTELFVPFAAPLSAARLQTAAGREMVEVGPSWLAEGGSAWLPREEGEERKKEKVAEPGAGPRREAFIKRERTNVAIKTKPTAFVRLPARPASHPRAARQAAATLG</sequence>
<feature type="region of interest" description="Disordered" evidence="1">
    <location>
        <begin position="120"/>
        <end position="139"/>
    </location>
</feature>
<feature type="compositionally biased region" description="Basic and acidic residues" evidence="1">
    <location>
        <begin position="76"/>
        <end position="105"/>
    </location>
</feature>
<gene>
    <name evidence="2" type="ORF">K0M31_010423</name>
</gene>